<dbReference type="SUPFAM" id="SSF53335">
    <property type="entry name" value="S-adenosyl-L-methionine-dependent methyltransferases"/>
    <property type="match status" value="1"/>
</dbReference>
<protein>
    <recommendedName>
        <fullName evidence="2">site-specific DNA-methyltransferase (adenine-specific)</fullName>
        <ecNumber evidence="2">2.1.1.72</ecNumber>
    </recommendedName>
</protein>
<organism evidence="10 11">
    <name type="scientific">Candidatus Thiodictyon syntrophicum</name>
    <dbReference type="NCBI Taxonomy" id="1166950"/>
    <lineage>
        <taxon>Bacteria</taxon>
        <taxon>Pseudomonadati</taxon>
        <taxon>Pseudomonadota</taxon>
        <taxon>Gammaproteobacteria</taxon>
        <taxon>Chromatiales</taxon>
        <taxon>Chromatiaceae</taxon>
        <taxon>Thiodictyon</taxon>
    </lineage>
</organism>
<sequence>MTLSLNKPKLDNLASDIWKSAERLRGKFRSYEYQSVILPIIVIRRLECVLIDWRAQKAAEVLKNRPTLTEKEVAKWVKGLELNPQQCPFSNRTDWTLRSVYEEDHALLEDNFRAYINGFSRNVEDIIEHFNYRATIGLMVKYNRLAPILNQYKELALGPGELSGLEMGYIYEELLRRFSEQSGDEAGEHFTPREVIRLMVELLDIPIPDRHLSIYDPASGTGGMLSVAKEHLLERAATPDERARVEQFVTVHGQELSPTNYAVCQADLLIKNDRQATVRLGNSLIPDDPYSREPGDQWPETKWRFHRMLSNPPFGVTWGGKDGYEKEARRLERTRYKAGMPRVNDGALLFLQTMLAKMAPVAQGGSRIAIIFNGSPLSNGDCGSGESDIRRWILEHDWLDAIVMLPDQLFYNTGIFTYVWLLRNDKPASHQGRVMLIDARGQCEKEPKSFGNKRNRITDAHRAWIETRYRDGWAEGYADEQVKVFAREAFAYHKVSVVFWQTDERDQPAVLTEPYLKTFSAANLKKEQEFHASDLSFRVQLKVQGEEKTVAFTVTPKDNAARKLKEALAGADETLAVEWTHRHYVQDDEYIPHGEDIAAFLTREIAKPIIRWEETRKDGKPILGYEILPNKYFYRYQPPRPAQDLLAEFWRLEKEAEKMLEGLAR</sequence>
<dbReference type="REBASE" id="226755">
    <property type="entry name" value="M.Tsy16TORF18285P"/>
</dbReference>
<dbReference type="PANTHER" id="PTHR42933:SF3">
    <property type="entry name" value="TYPE I RESTRICTION ENZYME MJAVIII METHYLASE SUBUNIT"/>
    <property type="match status" value="1"/>
</dbReference>
<evidence type="ECO:0000259" key="8">
    <source>
        <dbReference type="Pfam" id="PF02384"/>
    </source>
</evidence>
<keyword evidence="5" id="KW-0949">S-adenosyl-L-methionine</keyword>
<dbReference type="OrthoDB" id="9784823at2"/>
<dbReference type="InterPro" id="IPR003356">
    <property type="entry name" value="DNA_methylase_A-5"/>
</dbReference>
<evidence type="ECO:0000313" key="11">
    <source>
        <dbReference type="Proteomes" id="UP000232638"/>
    </source>
</evidence>
<feature type="domain" description="N6 adenine-specific DNA methyltransferase N-terminal" evidence="9">
    <location>
        <begin position="13"/>
        <end position="135"/>
    </location>
</feature>
<dbReference type="Pfam" id="PF12161">
    <property type="entry name" value="HsdM_N"/>
    <property type="match status" value="1"/>
</dbReference>
<dbReference type="GO" id="GO:0004519">
    <property type="term" value="F:endonuclease activity"/>
    <property type="evidence" value="ECO:0007669"/>
    <property type="project" value="UniProtKB-KW"/>
</dbReference>
<dbReference type="AlphaFoldDB" id="A0A2K8UAS8"/>
<evidence type="ECO:0000256" key="1">
    <source>
        <dbReference type="ARBA" id="ARBA00006594"/>
    </source>
</evidence>
<dbReference type="EMBL" id="CP020370">
    <property type="protein sequence ID" value="AUB82693.1"/>
    <property type="molecule type" value="Genomic_DNA"/>
</dbReference>
<dbReference type="RefSeq" id="WP_100920407.1">
    <property type="nucleotide sequence ID" value="NZ_CP020370.1"/>
</dbReference>
<evidence type="ECO:0000256" key="2">
    <source>
        <dbReference type="ARBA" id="ARBA00011900"/>
    </source>
</evidence>
<evidence type="ECO:0000256" key="3">
    <source>
        <dbReference type="ARBA" id="ARBA00022603"/>
    </source>
</evidence>
<dbReference type="PRINTS" id="PR00507">
    <property type="entry name" value="N12N6MTFRASE"/>
</dbReference>
<keyword evidence="6" id="KW-0680">Restriction system</keyword>
<dbReference type="InterPro" id="IPR051537">
    <property type="entry name" value="DNA_Adenine_Mtase"/>
</dbReference>
<dbReference type="Proteomes" id="UP000232638">
    <property type="component" value="Chromosome"/>
</dbReference>
<dbReference type="InterPro" id="IPR038333">
    <property type="entry name" value="T1MK-like_N_sf"/>
</dbReference>
<reference evidence="10 11" key="1">
    <citation type="submission" date="2017-03" db="EMBL/GenBank/DDBJ databases">
        <title>Complete genome sequence of Candidatus 'Thiodictyon syntrophicum' sp. nov. strain Cad16T, a photolithoautotroph purple sulfur bacterium isolated from an alpine meromictic lake.</title>
        <authorList>
            <person name="Luedin S.M."/>
            <person name="Pothier J.F."/>
            <person name="Danza F."/>
            <person name="Storelli N."/>
            <person name="Wittwer M."/>
            <person name="Tonolla M."/>
        </authorList>
    </citation>
    <scope>NUCLEOTIDE SEQUENCE [LARGE SCALE GENOMIC DNA]</scope>
    <source>
        <strain evidence="10 11">Cad16T</strain>
    </source>
</reference>
<comment type="catalytic activity">
    <reaction evidence="7">
        <text>a 2'-deoxyadenosine in DNA + S-adenosyl-L-methionine = an N(6)-methyl-2'-deoxyadenosine in DNA + S-adenosyl-L-homocysteine + H(+)</text>
        <dbReference type="Rhea" id="RHEA:15197"/>
        <dbReference type="Rhea" id="RHEA-COMP:12418"/>
        <dbReference type="Rhea" id="RHEA-COMP:12419"/>
        <dbReference type="ChEBI" id="CHEBI:15378"/>
        <dbReference type="ChEBI" id="CHEBI:57856"/>
        <dbReference type="ChEBI" id="CHEBI:59789"/>
        <dbReference type="ChEBI" id="CHEBI:90615"/>
        <dbReference type="ChEBI" id="CHEBI:90616"/>
        <dbReference type="EC" id="2.1.1.72"/>
    </reaction>
</comment>
<comment type="similarity">
    <text evidence="1">Belongs to the N(4)/N(6)-methyltransferase family.</text>
</comment>
<dbReference type="GO" id="GO:0009007">
    <property type="term" value="F:site-specific DNA-methyltransferase (adenine-specific) activity"/>
    <property type="evidence" value="ECO:0007669"/>
    <property type="project" value="UniProtKB-EC"/>
</dbReference>
<gene>
    <name evidence="10" type="ORF">THSYN_18285</name>
</gene>
<dbReference type="GO" id="GO:0009307">
    <property type="term" value="P:DNA restriction-modification system"/>
    <property type="evidence" value="ECO:0007669"/>
    <property type="project" value="UniProtKB-KW"/>
</dbReference>
<feature type="domain" description="DNA methylase adenine-specific" evidence="8">
    <location>
        <begin position="167"/>
        <end position="480"/>
    </location>
</feature>
<dbReference type="KEGG" id="tsy:THSYN_18285"/>
<dbReference type="Pfam" id="PF02384">
    <property type="entry name" value="N6_Mtase"/>
    <property type="match status" value="1"/>
</dbReference>
<dbReference type="InterPro" id="IPR029063">
    <property type="entry name" value="SAM-dependent_MTases_sf"/>
</dbReference>
<evidence type="ECO:0000256" key="5">
    <source>
        <dbReference type="ARBA" id="ARBA00022691"/>
    </source>
</evidence>
<dbReference type="PANTHER" id="PTHR42933">
    <property type="entry name" value="SLR6095 PROTEIN"/>
    <property type="match status" value="1"/>
</dbReference>
<evidence type="ECO:0000259" key="9">
    <source>
        <dbReference type="Pfam" id="PF12161"/>
    </source>
</evidence>
<keyword evidence="11" id="KW-1185">Reference proteome</keyword>
<evidence type="ECO:0000313" key="10">
    <source>
        <dbReference type="EMBL" id="AUB82693.1"/>
    </source>
</evidence>
<dbReference type="GO" id="GO:0032259">
    <property type="term" value="P:methylation"/>
    <property type="evidence" value="ECO:0007669"/>
    <property type="project" value="UniProtKB-KW"/>
</dbReference>
<evidence type="ECO:0000256" key="6">
    <source>
        <dbReference type="ARBA" id="ARBA00022747"/>
    </source>
</evidence>
<keyword evidence="3" id="KW-0489">Methyltransferase</keyword>
<evidence type="ECO:0000256" key="7">
    <source>
        <dbReference type="ARBA" id="ARBA00047942"/>
    </source>
</evidence>
<accession>A0A2K8UAS8</accession>
<dbReference type="Gene3D" id="1.20.1260.30">
    <property type="match status" value="1"/>
</dbReference>
<proteinExistence type="inferred from homology"/>
<dbReference type="GO" id="GO:0008170">
    <property type="term" value="F:N-methyltransferase activity"/>
    <property type="evidence" value="ECO:0007669"/>
    <property type="project" value="InterPro"/>
</dbReference>
<dbReference type="Gene3D" id="3.40.50.150">
    <property type="entry name" value="Vaccinia Virus protein VP39"/>
    <property type="match status" value="1"/>
</dbReference>
<dbReference type="EC" id="2.1.1.72" evidence="2"/>
<keyword evidence="4" id="KW-0808">Transferase</keyword>
<dbReference type="GO" id="GO:0003677">
    <property type="term" value="F:DNA binding"/>
    <property type="evidence" value="ECO:0007669"/>
    <property type="project" value="InterPro"/>
</dbReference>
<evidence type="ECO:0000256" key="4">
    <source>
        <dbReference type="ARBA" id="ARBA00022679"/>
    </source>
</evidence>
<dbReference type="InterPro" id="IPR022749">
    <property type="entry name" value="D12N6_MeTrfase_N"/>
</dbReference>
<name>A0A2K8UAS8_9GAMM</name>
<keyword evidence="10" id="KW-0255">Endonuclease</keyword>
<keyword evidence="10" id="KW-0378">Hydrolase</keyword>
<keyword evidence="10" id="KW-0540">Nuclease</keyword>